<name>A0A2P2PAK3_RHIMU</name>
<sequence length="41" mass="4830">MEDQKIHIIALKNYDKCKNFYLKGKHQQELLGNSINNPTKI</sequence>
<proteinExistence type="predicted"/>
<dbReference type="EMBL" id="GGEC01071290">
    <property type="protein sequence ID" value="MBX51774.1"/>
    <property type="molecule type" value="Transcribed_RNA"/>
</dbReference>
<accession>A0A2P2PAK3</accession>
<protein>
    <submittedName>
        <fullName evidence="1">Uncharacterized protein</fullName>
    </submittedName>
</protein>
<reference evidence="1" key="1">
    <citation type="submission" date="2018-02" db="EMBL/GenBank/DDBJ databases">
        <title>Rhizophora mucronata_Transcriptome.</title>
        <authorList>
            <person name="Meera S.P."/>
            <person name="Sreeshan A."/>
            <person name="Augustine A."/>
        </authorList>
    </citation>
    <scope>NUCLEOTIDE SEQUENCE</scope>
    <source>
        <tissue evidence="1">Leaf</tissue>
    </source>
</reference>
<organism evidence="1">
    <name type="scientific">Rhizophora mucronata</name>
    <name type="common">Asiatic mangrove</name>
    <dbReference type="NCBI Taxonomy" id="61149"/>
    <lineage>
        <taxon>Eukaryota</taxon>
        <taxon>Viridiplantae</taxon>
        <taxon>Streptophyta</taxon>
        <taxon>Embryophyta</taxon>
        <taxon>Tracheophyta</taxon>
        <taxon>Spermatophyta</taxon>
        <taxon>Magnoliopsida</taxon>
        <taxon>eudicotyledons</taxon>
        <taxon>Gunneridae</taxon>
        <taxon>Pentapetalae</taxon>
        <taxon>rosids</taxon>
        <taxon>fabids</taxon>
        <taxon>Malpighiales</taxon>
        <taxon>Rhizophoraceae</taxon>
        <taxon>Rhizophora</taxon>
    </lineage>
</organism>
<evidence type="ECO:0000313" key="1">
    <source>
        <dbReference type="EMBL" id="MBX51774.1"/>
    </source>
</evidence>
<dbReference type="AlphaFoldDB" id="A0A2P2PAK3"/>